<protein>
    <submittedName>
        <fullName evidence="1">Uncharacterized protein</fullName>
    </submittedName>
</protein>
<organism evidence="1 2">
    <name type="scientific">Chlamydia gallinacea 08-1274/3</name>
    <dbReference type="NCBI Taxonomy" id="1143323"/>
    <lineage>
        <taxon>Bacteria</taxon>
        <taxon>Pseudomonadati</taxon>
        <taxon>Chlamydiota</taxon>
        <taxon>Chlamydiia</taxon>
        <taxon>Chlamydiales</taxon>
        <taxon>Chlamydiaceae</taxon>
        <taxon>Chlamydia/Chlamydophila group</taxon>
        <taxon>Chlamydia</taxon>
    </lineage>
</organism>
<accession>A0A173DZJ8</accession>
<dbReference type="KEGG" id="cgz:M787_003200"/>
<evidence type="ECO:0000313" key="1">
    <source>
        <dbReference type="EMBL" id="ANG66316.1"/>
    </source>
</evidence>
<dbReference type="OrthoDB" id="18211at2"/>
<evidence type="ECO:0000313" key="2">
    <source>
        <dbReference type="Proteomes" id="UP000019147"/>
    </source>
</evidence>
<proteinExistence type="predicted"/>
<sequence>MFIKKIKKLYKVYLKNVINNLVQFLDEILSTLGEYLHSHVSKEEQDRLLSLLIEDIQQYKKSLQETAQADPQTNTNLLK</sequence>
<reference evidence="1 2" key="1">
    <citation type="journal article" date="2014" name="Syst. Appl. Microbiol.">
        <title>Evidence for the existence of two new members of the family Chlamydiaceae and proposal of Chlamydia avium sp. nov. and Chlamydia gallinacea sp. nov.</title>
        <authorList>
            <person name="Sachse K."/>
            <person name="Laroucau K."/>
            <person name="Riege K."/>
            <person name="Wehner S."/>
            <person name="Dilcher M."/>
            <person name="Creasy H.H."/>
            <person name="Weidmann M."/>
            <person name="Myers G."/>
            <person name="Vorimore F."/>
            <person name="Vicari N."/>
            <person name="Magnino S."/>
            <person name="Liebler-Tenorio E."/>
            <person name="Ruettger A."/>
            <person name="Bavoil P.M."/>
            <person name="Hufert F.T."/>
            <person name="Rossello-Mora R."/>
            <person name="Marz M."/>
        </authorList>
    </citation>
    <scope>NUCLEOTIDE SEQUENCE [LARGE SCALE GENOMIC DNA]</scope>
    <source>
        <strain evidence="1 2">08-1274/3</strain>
    </source>
</reference>
<dbReference type="EMBL" id="CP015840">
    <property type="protein sequence ID" value="ANG66316.1"/>
    <property type="molecule type" value="Genomic_DNA"/>
</dbReference>
<name>A0A173DZJ8_9CHLA</name>
<dbReference type="AlphaFoldDB" id="A0A173DZJ8"/>
<gene>
    <name evidence="1" type="ORF">M787_003200</name>
</gene>
<dbReference type="RefSeq" id="WP_021828131.1">
    <property type="nucleotide sequence ID" value="NZ_CP015840.1"/>
</dbReference>
<dbReference type="GeneID" id="81478310"/>
<dbReference type="Proteomes" id="UP000019147">
    <property type="component" value="Chromosome"/>
</dbReference>